<evidence type="ECO:0000256" key="8">
    <source>
        <dbReference type="SAM" id="MobiDB-lite"/>
    </source>
</evidence>
<dbReference type="GO" id="GO:0016020">
    <property type="term" value="C:membrane"/>
    <property type="evidence" value="ECO:0007669"/>
    <property type="project" value="UniProtKB-SubCell"/>
</dbReference>
<comment type="subcellular location">
    <subcellularLocation>
        <location evidence="1">Membrane</location>
        <topology evidence="1">Multi-pass membrane protein</topology>
    </subcellularLocation>
</comment>
<evidence type="ECO:0000256" key="7">
    <source>
        <dbReference type="SAM" id="Coils"/>
    </source>
</evidence>
<keyword evidence="5" id="KW-1133">Transmembrane helix</keyword>
<dbReference type="SUPFAM" id="SSF52540">
    <property type="entry name" value="P-loop containing nucleoside triphosphate hydrolases"/>
    <property type="match status" value="1"/>
</dbReference>
<proteinExistence type="inferred from homology"/>
<keyword evidence="11" id="KW-1185">Reference proteome</keyword>
<evidence type="ECO:0000256" key="6">
    <source>
        <dbReference type="ARBA" id="ARBA00023136"/>
    </source>
</evidence>
<dbReference type="Pfam" id="PF00005">
    <property type="entry name" value="ABC_tran"/>
    <property type="match status" value="1"/>
</dbReference>
<organism evidence="10 11">
    <name type="scientific">Heterodera trifolii</name>
    <dbReference type="NCBI Taxonomy" id="157864"/>
    <lineage>
        <taxon>Eukaryota</taxon>
        <taxon>Metazoa</taxon>
        <taxon>Ecdysozoa</taxon>
        <taxon>Nematoda</taxon>
        <taxon>Chromadorea</taxon>
        <taxon>Rhabditida</taxon>
        <taxon>Tylenchina</taxon>
        <taxon>Tylenchomorpha</taxon>
        <taxon>Tylenchoidea</taxon>
        <taxon>Heteroderidae</taxon>
        <taxon>Heteroderinae</taxon>
        <taxon>Heterodera</taxon>
    </lineage>
</organism>
<evidence type="ECO:0000256" key="1">
    <source>
        <dbReference type="ARBA" id="ARBA00004141"/>
    </source>
</evidence>
<feature type="region of interest" description="Disordered" evidence="8">
    <location>
        <begin position="373"/>
        <end position="412"/>
    </location>
</feature>
<keyword evidence="4" id="KW-0812">Transmembrane</keyword>
<keyword evidence="7" id="KW-0175">Coiled coil</keyword>
<evidence type="ECO:0000313" key="11">
    <source>
        <dbReference type="Proteomes" id="UP001620626"/>
    </source>
</evidence>
<evidence type="ECO:0000256" key="3">
    <source>
        <dbReference type="ARBA" id="ARBA00022448"/>
    </source>
</evidence>
<keyword evidence="3" id="KW-0813">Transport</keyword>
<feature type="compositionally biased region" description="Low complexity" evidence="8">
    <location>
        <begin position="375"/>
        <end position="410"/>
    </location>
</feature>
<dbReference type="InterPro" id="IPR003439">
    <property type="entry name" value="ABC_transporter-like_ATP-bd"/>
</dbReference>
<dbReference type="PROSITE" id="PS50893">
    <property type="entry name" value="ABC_TRANSPORTER_2"/>
    <property type="match status" value="1"/>
</dbReference>
<reference evidence="10 11" key="1">
    <citation type="submission" date="2024-10" db="EMBL/GenBank/DDBJ databases">
        <authorList>
            <person name="Kim D."/>
        </authorList>
    </citation>
    <scope>NUCLEOTIDE SEQUENCE [LARGE SCALE GENOMIC DNA]</scope>
    <source>
        <strain evidence="10">BH-2024</strain>
    </source>
</reference>
<keyword evidence="6" id="KW-0472">Membrane</keyword>
<comment type="similarity">
    <text evidence="2">Belongs to the ABC transporter superfamily. ABCG family. Eye pigment precursor importer (TC 3.A.1.204) subfamily.</text>
</comment>
<evidence type="ECO:0000259" key="9">
    <source>
        <dbReference type="PROSITE" id="PS50893"/>
    </source>
</evidence>
<dbReference type="InterPro" id="IPR050352">
    <property type="entry name" value="ABCG_transporters"/>
</dbReference>
<feature type="region of interest" description="Disordered" evidence="8">
    <location>
        <begin position="427"/>
        <end position="455"/>
    </location>
</feature>
<evidence type="ECO:0000256" key="5">
    <source>
        <dbReference type="ARBA" id="ARBA00022989"/>
    </source>
</evidence>
<gene>
    <name evidence="10" type="ORF">niasHT_034241</name>
</gene>
<feature type="domain" description="ABC transporter" evidence="9">
    <location>
        <begin position="32"/>
        <end position="261"/>
    </location>
</feature>
<dbReference type="Proteomes" id="UP001620626">
    <property type="component" value="Unassembled WGS sequence"/>
</dbReference>
<dbReference type="InterPro" id="IPR027417">
    <property type="entry name" value="P-loop_NTPase"/>
</dbReference>
<dbReference type="PANTHER" id="PTHR48041">
    <property type="entry name" value="ABC TRANSPORTER G FAMILY MEMBER 28"/>
    <property type="match status" value="1"/>
</dbReference>
<comment type="caution">
    <text evidence="10">The sequence shown here is derived from an EMBL/GenBank/DDBJ whole genome shotgun (WGS) entry which is preliminary data.</text>
</comment>
<evidence type="ECO:0000313" key="10">
    <source>
        <dbReference type="EMBL" id="KAL3080267.1"/>
    </source>
</evidence>
<feature type="coiled-coil region" evidence="7">
    <location>
        <begin position="249"/>
        <end position="283"/>
    </location>
</feature>
<name>A0ABD2IQ80_9BILA</name>
<protein>
    <recommendedName>
        <fullName evidence="9">ABC transporter domain-containing protein</fullName>
    </recommendedName>
</protein>
<accession>A0ABD2IQ80</accession>
<evidence type="ECO:0000256" key="2">
    <source>
        <dbReference type="ARBA" id="ARBA00005814"/>
    </source>
</evidence>
<feature type="region of interest" description="Disordered" evidence="8">
    <location>
        <begin position="1"/>
        <end position="20"/>
    </location>
</feature>
<dbReference type="AlphaFoldDB" id="A0ABD2IQ80"/>
<dbReference type="Gene3D" id="3.40.50.300">
    <property type="entry name" value="P-loop containing nucleotide triphosphate hydrolases"/>
    <property type="match status" value="1"/>
</dbReference>
<evidence type="ECO:0000256" key="4">
    <source>
        <dbReference type="ARBA" id="ARBA00022692"/>
    </source>
</evidence>
<sequence length="455" mass="49396">MDYGVERKRRRLSNYGATSPTKSVQEVKPVALSWHGLTAVHAKSGRKILDDASGMADAGQLVALTGDGGVGKTTLLNTLLNHNLKTLSVEGQMLINAHSLGRFITCVIGYVQQDDLFMGTPVVKEHLMAPAQLRMVGHTQRTMRRRVNELEAAISDGEARRLPFAFEPRHNPQIIFALQPTKDLASSVVDSVVSHILRTLNLFGRRIVVTIHQFPEEIIPSLANLSLNRQPTYMNRRLFRLIESQQRVINRLTLTTRQQQRTIEQLTETIEQLTETNQQLALGGQQQHPLGNQQQHALGNQQHAAALGFGGQQHYALGDQQHAAALGFGGQQHAAALGFGGQQHAAALGFGGQQHAAALGFGGQQHAAALGFGGQQQHPLGNQQQHALGNQQQHPLGNQQQHPLGNQQQHALGNQQHAAALGFGGQQHYALGGQPENFGGQLMHGQHGPPPPPPQ</sequence>
<dbReference type="EMBL" id="JBICBT010001165">
    <property type="protein sequence ID" value="KAL3080267.1"/>
    <property type="molecule type" value="Genomic_DNA"/>
</dbReference>
<dbReference type="PANTHER" id="PTHR48041:SF139">
    <property type="entry name" value="PROTEIN SCARLET"/>
    <property type="match status" value="1"/>
</dbReference>